<comment type="caution">
    <text evidence="2">The sequence shown here is derived from an EMBL/GenBank/DDBJ whole genome shotgun (WGS) entry which is preliminary data.</text>
</comment>
<feature type="compositionally biased region" description="Polar residues" evidence="1">
    <location>
        <begin position="32"/>
        <end position="49"/>
    </location>
</feature>
<organism evidence="2 3">
    <name type="scientific">Zizania palustris</name>
    <name type="common">Northern wild rice</name>
    <dbReference type="NCBI Taxonomy" id="103762"/>
    <lineage>
        <taxon>Eukaryota</taxon>
        <taxon>Viridiplantae</taxon>
        <taxon>Streptophyta</taxon>
        <taxon>Embryophyta</taxon>
        <taxon>Tracheophyta</taxon>
        <taxon>Spermatophyta</taxon>
        <taxon>Magnoliopsida</taxon>
        <taxon>Liliopsida</taxon>
        <taxon>Poales</taxon>
        <taxon>Poaceae</taxon>
        <taxon>BOP clade</taxon>
        <taxon>Oryzoideae</taxon>
        <taxon>Oryzeae</taxon>
        <taxon>Zizaniinae</taxon>
        <taxon>Zizania</taxon>
    </lineage>
</organism>
<gene>
    <name evidence="2" type="ORF">GUJ93_ZPchr0012g21334</name>
</gene>
<dbReference type="AlphaFoldDB" id="A0A8J5WUP2"/>
<keyword evidence="3" id="KW-1185">Reference proteome</keyword>
<dbReference type="EMBL" id="JAAALK010000080">
    <property type="protein sequence ID" value="KAG8095559.1"/>
    <property type="molecule type" value="Genomic_DNA"/>
</dbReference>
<protein>
    <submittedName>
        <fullName evidence="2">Uncharacterized protein</fullName>
    </submittedName>
</protein>
<reference evidence="2" key="1">
    <citation type="journal article" date="2021" name="bioRxiv">
        <title>Whole Genome Assembly and Annotation of Northern Wild Rice, Zizania palustris L., Supports a Whole Genome Duplication in the Zizania Genus.</title>
        <authorList>
            <person name="Haas M."/>
            <person name="Kono T."/>
            <person name="Macchietto M."/>
            <person name="Millas R."/>
            <person name="McGilp L."/>
            <person name="Shao M."/>
            <person name="Duquette J."/>
            <person name="Hirsch C.N."/>
            <person name="Kimball J."/>
        </authorList>
    </citation>
    <scope>NUCLEOTIDE SEQUENCE</scope>
    <source>
        <tissue evidence="2">Fresh leaf tissue</tissue>
    </source>
</reference>
<reference evidence="2" key="2">
    <citation type="submission" date="2021-02" db="EMBL/GenBank/DDBJ databases">
        <authorList>
            <person name="Kimball J.A."/>
            <person name="Haas M.W."/>
            <person name="Macchietto M."/>
            <person name="Kono T."/>
            <person name="Duquette J."/>
            <person name="Shao M."/>
        </authorList>
    </citation>
    <scope>NUCLEOTIDE SEQUENCE</scope>
    <source>
        <tissue evidence="2">Fresh leaf tissue</tissue>
    </source>
</reference>
<name>A0A8J5WUP2_ZIZPA</name>
<accession>A0A8J5WUP2</accession>
<evidence type="ECO:0000256" key="1">
    <source>
        <dbReference type="SAM" id="MobiDB-lite"/>
    </source>
</evidence>
<sequence length="107" mass="11662">MARPRVDASVSPPNHRAPCPCLLPPYHRHLSPSTSFTNPPKPNSSTIAPTSGRRLYPLTSGCSSSVGARRILKQRLKEGSPESPCLEIAAGLDSRVNCRFGRVEWKV</sequence>
<evidence type="ECO:0000313" key="3">
    <source>
        <dbReference type="Proteomes" id="UP000729402"/>
    </source>
</evidence>
<proteinExistence type="predicted"/>
<feature type="region of interest" description="Disordered" evidence="1">
    <location>
        <begin position="32"/>
        <end position="52"/>
    </location>
</feature>
<dbReference type="Proteomes" id="UP000729402">
    <property type="component" value="Unassembled WGS sequence"/>
</dbReference>
<evidence type="ECO:0000313" key="2">
    <source>
        <dbReference type="EMBL" id="KAG8095559.1"/>
    </source>
</evidence>